<keyword evidence="7" id="KW-0479">Metal-binding</keyword>
<evidence type="ECO:0000256" key="6">
    <source>
        <dbReference type="ARBA" id="ARBA00022670"/>
    </source>
</evidence>
<dbReference type="InterPro" id="IPR027268">
    <property type="entry name" value="Peptidase_M4/M1_CTD_sf"/>
</dbReference>
<evidence type="ECO:0000313" key="16">
    <source>
        <dbReference type="EMBL" id="SDX11178.1"/>
    </source>
</evidence>
<dbReference type="InterPro" id="IPR001930">
    <property type="entry name" value="Peptidase_M1"/>
</dbReference>
<keyword evidence="9" id="KW-0862">Zinc</keyword>
<evidence type="ECO:0000259" key="14">
    <source>
        <dbReference type="Pfam" id="PF01433"/>
    </source>
</evidence>
<dbReference type="GO" id="GO:0016285">
    <property type="term" value="F:alanyl aminopeptidase activity"/>
    <property type="evidence" value="ECO:0007669"/>
    <property type="project" value="UniProtKB-EC"/>
</dbReference>
<comment type="cofactor">
    <cofactor evidence="2">
        <name>Zn(2+)</name>
        <dbReference type="ChEBI" id="CHEBI:29105"/>
    </cofactor>
</comment>
<keyword evidence="10" id="KW-0482">Metalloprotease</keyword>
<evidence type="ECO:0000256" key="2">
    <source>
        <dbReference type="ARBA" id="ARBA00001947"/>
    </source>
</evidence>
<proteinExistence type="inferred from homology"/>
<dbReference type="InterPro" id="IPR014782">
    <property type="entry name" value="Peptidase_M1_dom"/>
</dbReference>
<dbReference type="GO" id="GO:0008270">
    <property type="term" value="F:zinc ion binding"/>
    <property type="evidence" value="ECO:0007669"/>
    <property type="project" value="InterPro"/>
</dbReference>
<dbReference type="EMBL" id="FNON01000002">
    <property type="protein sequence ID" value="SDX11178.1"/>
    <property type="molecule type" value="Genomic_DNA"/>
</dbReference>
<dbReference type="PANTHER" id="PTHR11533">
    <property type="entry name" value="PROTEASE M1 ZINC METALLOPROTEASE"/>
    <property type="match status" value="1"/>
</dbReference>
<dbReference type="InterPro" id="IPR042097">
    <property type="entry name" value="Aminopeptidase_N-like_N_sf"/>
</dbReference>
<evidence type="ECO:0000259" key="15">
    <source>
        <dbReference type="Pfam" id="PF17900"/>
    </source>
</evidence>
<keyword evidence="13" id="KW-0732">Signal</keyword>
<keyword evidence="6" id="KW-0645">Protease</keyword>
<dbReference type="STRING" id="589385.SAMN05421504_102343"/>
<dbReference type="AlphaFoldDB" id="A0A1H2Z2F2"/>
<evidence type="ECO:0000256" key="1">
    <source>
        <dbReference type="ARBA" id="ARBA00000098"/>
    </source>
</evidence>
<comment type="similarity">
    <text evidence="3">Belongs to the peptidase M1 family.</text>
</comment>
<gene>
    <name evidence="16" type="ORF">SAMN05421504_102343</name>
</gene>
<evidence type="ECO:0000256" key="11">
    <source>
        <dbReference type="ARBA" id="ARBA00029811"/>
    </source>
</evidence>
<feature type="domain" description="Aminopeptidase N-like N-terminal" evidence="15">
    <location>
        <begin position="59"/>
        <end position="227"/>
    </location>
</feature>
<dbReference type="Pfam" id="PF17900">
    <property type="entry name" value="Peptidase_M1_N"/>
    <property type="match status" value="1"/>
</dbReference>
<reference evidence="16 17" key="1">
    <citation type="submission" date="2016-10" db="EMBL/GenBank/DDBJ databases">
        <authorList>
            <person name="de Groot N.N."/>
        </authorList>
    </citation>
    <scope>NUCLEOTIDE SEQUENCE [LARGE SCALE GENOMIC DNA]</scope>
    <source>
        <strain evidence="16 17">CPCC 202699</strain>
    </source>
</reference>
<protein>
    <recommendedName>
        <fullName evidence="5">Aminopeptidase N</fullName>
        <ecNumber evidence="4">3.4.11.2</ecNumber>
    </recommendedName>
    <alternativeName>
        <fullName evidence="11">Alanine aminopeptidase</fullName>
    </alternativeName>
    <alternativeName>
        <fullName evidence="12">Lysyl aminopeptidase</fullName>
    </alternativeName>
</protein>
<accession>A0A1H2Z2F2</accession>
<dbReference type="PRINTS" id="PR00756">
    <property type="entry name" value="ALADIPTASE"/>
</dbReference>
<dbReference type="InterPro" id="IPR050344">
    <property type="entry name" value="Peptidase_M1_aminopeptidases"/>
</dbReference>
<dbReference type="GO" id="GO:0006508">
    <property type="term" value="P:proteolysis"/>
    <property type="evidence" value="ECO:0007669"/>
    <property type="project" value="UniProtKB-KW"/>
</dbReference>
<dbReference type="SUPFAM" id="SSF63737">
    <property type="entry name" value="Leukotriene A4 hydrolase N-terminal domain"/>
    <property type="match status" value="1"/>
</dbReference>
<dbReference type="RefSeq" id="WP_091288244.1">
    <property type="nucleotide sequence ID" value="NZ_FNON01000002.1"/>
</dbReference>
<dbReference type="SUPFAM" id="SSF55486">
    <property type="entry name" value="Metalloproteases ('zincins'), catalytic domain"/>
    <property type="match status" value="1"/>
</dbReference>
<evidence type="ECO:0000256" key="5">
    <source>
        <dbReference type="ARBA" id="ARBA00015611"/>
    </source>
</evidence>
<name>A0A1H2Z2F2_9PSEU</name>
<dbReference type="EC" id="3.4.11.2" evidence="4"/>
<keyword evidence="17" id="KW-1185">Reference proteome</keyword>
<dbReference type="Pfam" id="PF01433">
    <property type="entry name" value="Peptidase_M1"/>
    <property type="match status" value="1"/>
</dbReference>
<feature type="signal peptide" evidence="13">
    <location>
        <begin position="1"/>
        <end position="30"/>
    </location>
</feature>
<sequence>MTSPNRWRRRTTVFAAVLACVSLGTGVANAGWGGGKPGSDGAGDSYYPKDGNGGYDVADYDLDVDYVPATKQLTGTAKIAARATESLSSFNLDLHGLTVDSVKVNGLTAKFSRAGDELTITPRLTLWRGLPFFAEVKYHGVPEAINDPLLGLNGWQFAKNGGAFAAGEPKSASTWYPVNDTPRDKATFHLAMTVPSEWEVISVGKERGKRTSPKGTTTTYWAEDTPTVPYMTTVAIDKWEFERGKLPDGTPILNSYAPGTPATTKAAEARLPEIIEFLSSKFGEYPIDAAGGIFLAEPIGFSLETMSRPIYSGRAGNVSTIVHENAHQWYGDSVAVDLWKDVCLNECFASYATWLWSEAKDNVNLDARYQTNVKNATDAFWNSPGNKLYDMGPGREFTAVYSKGPLALHALRRTIGEEAFAKVLKTWPSLHRDGNASFPEFQKYVEKVAHQNLKGFFDAWFYTPAKPAPEYLYPGPLKPTP</sequence>
<evidence type="ECO:0000313" key="17">
    <source>
        <dbReference type="Proteomes" id="UP000199515"/>
    </source>
</evidence>
<feature type="domain" description="Peptidase M1 membrane alanine aminopeptidase" evidence="14">
    <location>
        <begin position="317"/>
        <end position="460"/>
    </location>
</feature>
<evidence type="ECO:0000256" key="7">
    <source>
        <dbReference type="ARBA" id="ARBA00022723"/>
    </source>
</evidence>
<evidence type="ECO:0000256" key="13">
    <source>
        <dbReference type="SAM" id="SignalP"/>
    </source>
</evidence>
<evidence type="ECO:0000256" key="4">
    <source>
        <dbReference type="ARBA" id="ARBA00012564"/>
    </source>
</evidence>
<organism evidence="16 17">
    <name type="scientific">Amycolatopsis xylanica</name>
    <dbReference type="NCBI Taxonomy" id="589385"/>
    <lineage>
        <taxon>Bacteria</taxon>
        <taxon>Bacillati</taxon>
        <taxon>Actinomycetota</taxon>
        <taxon>Actinomycetes</taxon>
        <taxon>Pseudonocardiales</taxon>
        <taxon>Pseudonocardiaceae</taxon>
        <taxon>Amycolatopsis</taxon>
    </lineage>
</organism>
<evidence type="ECO:0000256" key="9">
    <source>
        <dbReference type="ARBA" id="ARBA00022833"/>
    </source>
</evidence>
<dbReference type="Gene3D" id="2.60.40.1730">
    <property type="entry name" value="tricorn interacting facor f3 domain"/>
    <property type="match status" value="1"/>
</dbReference>
<evidence type="ECO:0000256" key="8">
    <source>
        <dbReference type="ARBA" id="ARBA00022801"/>
    </source>
</evidence>
<evidence type="ECO:0000256" key="12">
    <source>
        <dbReference type="ARBA" id="ARBA00031533"/>
    </source>
</evidence>
<dbReference type="InterPro" id="IPR045357">
    <property type="entry name" value="Aminopeptidase_N-like_N"/>
</dbReference>
<dbReference type="OrthoDB" id="100605at2"/>
<dbReference type="GO" id="GO:0008237">
    <property type="term" value="F:metallopeptidase activity"/>
    <property type="evidence" value="ECO:0007669"/>
    <property type="project" value="UniProtKB-KW"/>
</dbReference>
<dbReference type="PANTHER" id="PTHR11533:SF297">
    <property type="entry name" value="AMINOPEPTIDASE N"/>
    <property type="match status" value="1"/>
</dbReference>
<comment type="catalytic activity">
    <reaction evidence="1">
        <text>Release of an N-terminal amino acid, Xaa-|-Yaa- from a peptide, amide or arylamide. Xaa is preferably Ala, but may be most amino acids including Pro (slow action). When a terminal hydrophobic residue is followed by a prolyl residue, the two may be released as an intact Xaa-Pro dipeptide.</text>
        <dbReference type="EC" id="3.4.11.2"/>
    </reaction>
</comment>
<evidence type="ECO:0000256" key="10">
    <source>
        <dbReference type="ARBA" id="ARBA00023049"/>
    </source>
</evidence>
<feature type="chain" id="PRO_5011433352" description="Aminopeptidase N" evidence="13">
    <location>
        <begin position="31"/>
        <end position="481"/>
    </location>
</feature>
<dbReference type="Proteomes" id="UP000199515">
    <property type="component" value="Unassembled WGS sequence"/>
</dbReference>
<evidence type="ECO:0000256" key="3">
    <source>
        <dbReference type="ARBA" id="ARBA00010136"/>
    </source>
</evidence>
<dbReference type="Gene3D" id="1.10.390.10">
    <property type="entry name" value="Neutral Protease Domain 2"/>
    <property type="match status" value="1"/>
</dbReference>
<dbReference type="CDD" id="cd09603">
    <property type="entry name" value="M1_APN_like"/>
    <property type="match status" value="1"/>
</dbReference>
<keyword evidence="8" id="KW-0378">Hydrolase</keyword>